<gene>
    <name evidence="8" type="ORF">FVE85_3383</name>
</gene>
<feature type="region of interest" description="Disordered" evidence="6">
    <location>
        <begin position="658"/>
        <end position="679"/>
    </location>
</feature>
<accession>A0A5J4YWD8</accession>
<dbReference type="GO" id="GO:0016757">
    <property type="term" value="F:glycosyltransferase activity"/>
    <property type="evidence" value="ECO:0007669"/>
    <property type="project" value="UniProtKB-KW"/>
</dbReference>
<evidence type="ECO:0000256" key="2">
    <source>
        <dbReference type="ARBA" id="ARBA00007647"/>
    </source>
</evidence>
<keyword evidence="9" id="KW-1185">Reference proteome</keyword>
<keyword evidence="3" id="KW-0328">Glycosyltransferase</keyword>
<evidence type="ECO:0008006" key="10">
    <source>
        <dbReference type="Google" id="ProtNLM"/>
    </source>
</evidence>
<dbReference type="Proteomes" id="UP000324585">
    <property type="component" value="Unassembled WGS sequence"/>
</dbReference>
<evidence type="ECO:0000256" key="7">
    <source>
        <dbReference type="SAM" id="Phobius"/>
    </source>
</evidence>
<evidence type="ECO:0000256" key="3">
    <source>
        <dbReference type="ARBA" id="ARBA00022676"/>
    </source>
</evidence>
<feature type="region of interest" description="Disordered" evidence="6">
    <location>
        <begin position="117"/>
        <end position="148"/>
    </location>
</feature>
<evidence type="ECO:0000313" key="8">
    <source>
        <dbReference type="EMBL" id="KAA8495142.1"/>
    </source>
</evidence>
<dbReference type="GO" id="GO:0016020">
    <property type="term" value="C:membrane"/>
    <property type="evidence" value="ECO:0007669"/>
    <property type="project" value="UniProtKB-SubCell"/>
</dbReference>
<dbReference type="InterPro" id="IPR008166">
    <property type="entry name" value="Glyco_transf_92"/>
</dbReference>
<organism evidence="8 9">
    <name type="scientific">Porphyridium purpureum</name>
    <name type="common">Red alga</name>
    <name type="synonym">Porphyridium cruentum</name>
    <dbReference type="NCBI Taxonomy" id="35688"/>
    <lineage>
        <taxon>Eukaryota</taxon>
        <taxon>Rhodophyta</taxon>
        <taxon>Bangiophyceae</taxon>
        <taxon>Porphyridiales</taxon>
        <taxon>Porphyridiaceae</taxon>
        <taxon>Porphyridium</taxon>
    </lineage>
</organism>
<evidence type="ECO:0000256" key="1">
    <source>
        <dbReference type="ARBA" id="ARBA00004370"/>
    </source>
</evidence>
<evidence type="ECO:0000256" key="4">
    <source>
        <dbReference type="ARBA" id="ARBA00022679"/>
    </source>
</evidence>
<name>A0A5J4YWD8_PORPP</name>
<keyword evidence="7" id="KW-1133">Transmembrane helix</keyword>
<proteinExistence type="inferred from homology"/>
<comment type="similarity">
    <text evidence="2">Belongs to the glycosyltransferase 92 family.</text>
</comment>
<evidence type="ECO:0000256" key="5">
    <source>
        <dbReference type="ARBA" id="ARBA00023136"/>
    </source>
</evidence>
<feature type="transmembrane region" description="Helical" evidence="7">
    <location>
        <begin position="45"/>
        <end position="68"/>
    </location>
</feature>
<keyword evidence="4" id="KW-0808">Transferase</keyword>
<dbReference type="Pfam" id="PF01697">
    <property type="entry name" value="Glyco_transf_92"/>
    <property type="match status" value="1"/>
</dbReference>
<keyword evidence="5 7" id="KW-0472">Membrane</keyword>
<dbReference type="OrthoDB" id="2526284at2759"/>
<feature type="compositionally biased region" description="Basic and acidic residues" evidence="6">
    <location>
        <begin position="129"/>
        <end position="141"/>
    </location>
</feature>
<evidence type="ECO:0000313" key="9">
    <source>
        <dbReference type="Proteomes" id="UP000324585"/>
    </source>
</evidence>
<feature type="compositionally biased region" description="Basic and acidic residues" evidence="6">
    <location>
        <begin position="658"/>
        <end position="672"/>
    </location>
</feature>
<dbReference type="AlphaFoldDB" id="A0A5J4YWD8"/>
<reference evidence="9" key="1">
    <citation type="journal article" date="2019" name="Nat. Commun.">
        <title>Expansion of phycobilisome linker gene families in mesophilic red algae.</title>
        <authorList>
            <person name="Lee J."/>
            <person name="Kim D."/>
            <person name="Bhattacharya D."/>
            <person name="Yoon H.S."/>
        </authorList>
    </citation>
    <scope>NUCLEOTIDE SEQUENCE [LARGE SCALE GENOMIC DNA]</scope>
    <source>
        <strain evidence="9">CCMP 1328</strain>
    </source>
</reference>
<evidence type="ECO:0000256" key="6">
    <source>
        <dbReference type="SAM" id="MobiDB-lite"/>
    </source>
</evidence>
<comment type="subcellular location">
    <subcellularLocation>
        <location evidence="1">Membrane</location>
    </subcellularLocation>
</comment>
<comment type="caution">
    <text evidence="8">The sequence shown here is derived from an EMBL/GenBank/DDBJ whole genome shotgun (WGS) entry which is preliminary data.</text>
</comment>
<protein>
    <recommendedName>
        <fullName evidence="10">Glycosyltransferase family 92 protein</fullName>
    </recommendedName>
</protein>
<dbReference type="EMBL" id="VRMN01000004">
    <property type="protein sequence ID" value="KAA8495142.1"/>
    <property type="molecule type" value="Genomic_DNA"/>
</dbReference>
<sequence>MVLCPPNSAIKARFNERTQERKGEAFARPNRVRMGSPDADRRRKALYYSAVFLVGLCIGGMLALPGVYRRMLELDHQESLALSDAMQRTAENASEFAAVDEQQVTRDAQKEPVVCEPVEEESDIQAQKDSTEQRTPQEHAQELAGQEQLEEEVEVVTEYRRSGGTKCTSPLTLVSLDPFIYVPAQRSNLFVVDAFLGTPNTELKTADLHIELWYSWNAVFQTPSQEFEIIVRGLSMGIVELEFTPTAEGTEDSSERNEQQSILCHVQAPGHIHSYVTNFVCRDVPVPSTSLASGSDSTSPSTRVSGRLRVKNDANEKLGKLKVIPIQELGEIALHACEWDPDIGHTPISRQGGTSAALVTLIKPLHEPHLVGEMRRWVLYHLALGFSHIFIYVDGDVAPIRTTLEPFLSKGLLSVIATRRIEIPWFTTIMPNGPMRANMKAAHASVVFSAHVDRYKSYFSHMAILNMDEYLYVDAPAVGGKVPDPVISKLIDHMKQLAKTASSSESVEVCRETRIAFGGSTETYADDLKNRVQIFEGNMHERAETSNGQSRALFESRSVEDLAYADMRGPQRQFYAHPCRNVTSRGVMPAVEYQYVDTSVAHVVLSDRDATPTATASEKPGSLPARLADSISLYRRRFTKTTGIDRLFHIQSGVTCRTRDSRRQSDSREGRQAKIRARPLPQASHTSAIACLVRTSSGRYCTLANTQLQCSFLTQHSFAMLIRDHTTIYLLYDLGECALAGW</sequence>
<keyword evidence="7" id="KW-0812">Transmembrane</keyword>